<accession>A0A1H6JUZ3</accession>
<evidence type="ECO:0000313" key="2">
    <source>
        <dbReference type="Proteomes" id="UP000199215"/>
    </source>
</evidence>
<gene>
    <name evidence="1" type="ORF">SAMN05192561_1197</name>
</gene>
<name>A0A1H6JUZ3_9EURY</name>
<proteinExistence type="predicted"/>
<reference evidence="1 2" key="1">
    <citation type="submission" date="2016-10" db="EMBL/GenBank/DDBJ databases">
        <authorList>
            <person name="de Groot N.N."/>
        </authorList>
    </citation>
    <scope>NUCLEOTIDE SEQUENCE [LARGE SCALE GENOMIC DNA]</scope>
    <source>
        <strain evidence="1 2">IBRC-M10418</strain>
    </source>
</reference>
<dbReference type="SUPFAM" id="SSF52540">
    <property type="entry name" value="P-loop containing nucleoside triphosphate hydrolases"/>
    <property type="match status" value="1"/>
</dbReference>
<dbReference type="OrthoDB" id="313523at2157"/>
<dbReference type="InterPro" id="IPR050678">
    <property type="entry name" value="DNA_Partitioning_ATPase"/>
</dbReference>
<organism evidence="1 2">
    <name type="scientific">Halopenitus malekzadehii</name>
    <dbReference type="NCBI Taxonomy" id="1267564"/>
    <lineage>
        <taxon>Archaea</taxon>
        <taxon>Methanobacteriati</taxon>
        <taxon>Methanobacteriota</taxon>
        <taxon>Stenosarchaea group</taxon>
        <taxon>Halobacteria</taxon>
        <taxon>Halobacteriales</taxon>
        <taxon>Haloferacaceae</taxon>
        <taxon>Halopenitus</taxon>
    </lineage>
</organism>
<dbReference type="STRING" id="1267564.SAMN05192561_1197"/>
<dbReference type="Gene3D" id="3.40.50.300">
    <property type="entry name" value="P-loop containing nucleotide triphosphate hydrolases"/>
    <property type="match status" value="1"/>
</dbReference>
<dbReference type="EMBL" id="FNWU01000019">
    <property type="protein sequence ID" value="SEH64433.1"/>
    <property type="molecule type" value="Genomic_DNA"/>
</dbReference>
<evidence type="ECO:0000313" key="1">
    <source>
        <dbReference type="EMBL" id="SEH64433.1"/>
    </source>
</evidence>
<dbReference type="InterPro" id="IPR027417">
    <property type="entry name" value="P-loop_NTPase"/>
</dbReference>
<dbReference type="Proteomes" id="UP000199215">
    <property type="component" value="Unassembled WGS sequence"/>
</dbReference>
<sequence>MDGSTLALVGATGGAGTTRTAVEMAAAGAIDDRDVIVIDAAYATQGLSEYVSGRIDPDVTTLVTDGRTDTPDPAAYTVDGDWGGRVRLVPASAPFERLARAKTVDAARGLVSVINAASETADHVIVDTPPVAANQAVAAVTETDRIAAVTPGTVHGRDALERLRGRIQDVGERVETTIATRGSLPAADVDLPTTEETATTHPTVRPTGGAYAEGIATALEVCFETTLTAGFEGANVLNRFR</sequence>
<dbReference type="PANTHER" id="PTHR13696">
    <property type="entry name" value="P-LOOP CONTAINING NUCLEOSIDE TRIPHOSPHATE HYDROLASE"/>
    <property type="match status" value="1"/>
</dbReference>
<protein>
    <submittedName>
        <fullName evidence="1">CobQ/CobB/MinD/ParA nucleotide binding domain-containing protein</fullName>
    </submittedName>
</protein>
<dbReference type="AlphaFoldDB" id="A0A1H6JUZ3"/>
<dbReference type="RefSeq" id="WP_092817836.1">
    <property type="nucleotide sequence ID" value="NZ_FNWU01000019.1"/>
</dbReference>
<keyword evidence="2" id="KW-1185">Reference proteome</keyword>
<dbReference type="PANTHER" id="PTHR13696:SF52">
    <property type="entry name" value="PARA FAMILY PROTEIN CT_582"/>
    <property type="match status" value="1"/>
</dbReference>